<evidence type="ECO:0000256" key="3">
    <source>
        <dbReference type="ARBA" id="ARBA00022989"/>
    </source>
</evidence>
<keyword evidence="3" id="KW-1133">Transmembrane helix</keyword>
<dbReference type="AlphaFoldDB" id="A0A7R8URY6"/>
<feature type="signal peptide" evidence="5">
    <location>
        <begin position="1"/>
        <end position="23"/>
    </location>
</feature>
<evidence type="ECO:0000313" key="8">
    <source>
        <dbReference type="Proteomes" id="UP000594454"/>
    </source>
</evidence>
<feature type="chain" id="PRO_5030547471" description="Receptor ligand binding region domain-containing protein" evidence="5">
    <location>
        <begin position="24"/>
        <end position="172"/>
    </location>
</feature>
<comment type="subcellular location">
    <subcellularLocation>
        <location evidence="1">Membrane</location>
    </subcellularLocation>
</comment>
<dbReference type="Proteomes" id="UP000594454">
    <property type="component" value="Chromosome 3"/>
</dbReference>
<name>A0A7R8URY6_HERIL</name>
<reference evidence="7 8" key="1">
    <citation type="submission" date="2020-11" db="EMBL/GenBank/DDBJ databases">
        <authorList>
            <person name="Wallbank WR R."/>
            <person name="Pardo Diaz C."/>
            <person name="Kozak K."/>
            <person name="Martin S."/>
            <person name="Jiggins C."/>
            <person name="Moest M."/>
            <person name="Warren A I."/>
            <person name="Generalovic N T."/>
            <person name="Byers J.R.P. K."/>
            <person name="Montejo-Kovacevich G."/>
            <person name="Yen C E."/>
        </authorList>
    </citation>
    <scope>NUCLEOTIDE SEQUENCE [LARGE SCALE GENOMIC DNA]</scope>
</reference>
<evidence type="ECO:0000256" key="2">
    <source>
        <dbReference type="ARBA" id="ARBA00022692"/>
    </source>
</evidence>
<sequence>MWKYANFALFIFVQFICTGATSPRRLPVGAFFTLDEVDEEIAFRAMVAKMNRDLPYFELVPIIRYYKFDDSFTLEQLTCDIIADGAVAIFGPSSRKSSGIVSSICHSIGIPHIVYNWREEESEAEKQERTMTVNLFPDTLEFSKAYADIVKEHGWNSFAVIYDSAEVILLQQ</sequence>
<accession>A0A7R8URY6</accession>
<dbReference type="EMBL" id="LR899011">
    <property type="protein sequence ID" value="CAD7085929.1"/>
    <property type="molecule type" value="Genomic_DNA"/>
</dbReference>
<feature type="domain" description="Receptor ligand binding region" evidence="6">
    <location>
        <begin position="40"/>
        <end position="165"/>
    </location>
</feature>
<evidence type="ECO:0000313" key="7">
    <source>
        <dbReference type="EMBL" id="CAD7085929.1"/>
    </source>
</evidence>
<dbReference type="InParanoid" id="A0A7R8URY6"/>
<keyword evidence="8" id="KW-1185">Reference proteome</keyword>
<dbReference type="Gene3D" id="3.40.50.2300">
    <property type="match status" value="2"/>
</dbReference>
<organism evidence="7 8">
    <name type="scientific">Hermetia illucens</name>
    <name type="common">Black soldier fly</name>
    <dbReference type="NCBI Taxonomy" id="343691"/>
    <lineage>
        <taxon>Eukaryota</taxon>
        <taxon>Metazoa</taxon>
        <taxon>Ecdysozoa</taxon>
        <taxon>Arthropoda</taxon>
        <taxon>Hexapoda</taxon>
        <taxon>Insecta</taxon>
        <taxon>Pterygota</taxon>
        <taxon>Neoptera</taxon>
        <taxon>Endopterygota</taxon>
        <taxon>Diptera</taxon>
        <taxon>Brachycera</taxon>
        <taxon>Stratiomyomorpha</taxon>
        <taxon>Stratiomyidae</taxon>
        <taxon>Hermetiinae</taxon>
        <taxon>Hermetia</taxon>
    </lineage>
</organism>
<evidence type="ECO:0000256" key="5">
    <source>
        <dbReference type="SAM" id="SignalP"/>
    </source>
</evidence>
<dbReference type="InterPro" id="IPR028082">
    <property type="entry name" value="Peripla_BP_I"/>
</dbReference>
<keyword evidence="5" id="KW-0732">Signal</keyword>
<dbReference type="SUPFAM" id="SSF53822">
    <property type="entry name" value="Periplasmic binding protein-like I"/>
    <property type="match status" value="1"/>
</dbReference>
<dbReference type="GO" id="GO:0016020">
    <property type="term" value="C:membrane"/>
    <property type="evidence" value="ECO:0007669"/>
    <property type="project" value="UniProtKB-SubCell"/>
</dbReference>
<keyword evidence="4" id="KW-0472">Membrane</keyword>
<dbReference type="Pfam" id="PF01094">
    <property type="entry name" value="ANF_receptor"/>
    <property type="match status" value="1"/>
</dbReference>
<evidence type="ECO:0000259" key="6">
    <source>
        <dbReference type="Pfam" id="PF01094"/>
    </source>
</evidence>
<proteinExistence type="predicted"/>
<gene>
    <name evidence="7" type="ORF">HERILL_LOCUS8738</name>
</gene>
<evidence type="ECO:0000256" key="1">
    <source>
        <dbReference type="ARBA" id="ARBA00004370"/>
    </source>
</evidence>
<protein>
    <recommendedName>
        <fullName evidence="6">Receptor ligand binding region domain-containing protein</fullName>
    </recommendedName>
</protein>
<keyword evidence="2" id="KW-0812">Transmembrane</keyword>
<dbReference type="OrthoDB" id="5984008at2759"/>
<evidence type="ECO:0000256" key="4">
    <source>
        <dbReference type="ARBA" id="ARBA00023136"/>
    </source>
</evidence>
<dbReference type="InterPro" id="IPR001828">
    <property type="entry name" value="ANF_lig-bd_rcpt"/>
</dbReference>